<reference evidence="1" key="2">
    <citation type="journal article" date="2015" name="Data Brief">
        <title>Shoot transcriptome of the giant reed, Arundo donax.</title>
        <authorList>
            <person name="Barrero R.A."/>
            <person name="Guerrero F.D."/>
            <person name="Moolhuijzen P."/>
            <person name="Goolsby J.A."/>
            <person name="Tidwell J."/>
            <person name="Bellgard S.E."/>
            <person name="Bellgard M.I."/>
        </authorList>
    </citation>
    <scope>NUCLEOTIDE SEQUENCE</scope>
    <source>
        <tissue evidence="1">Shoot tissue taken approximately 20 cm above the soil surface</tissue>
    </source>
</reference>
<protein>
    <submittedName>
        <fullName evidence="1">Uncharacterized protein</fullName>
    </submittedName>
</protein>
<evidence type="ECO:0000313" key="1">
    <source>
        <dbReference type="EMBL" id="JAE39728.1"/>
    </source>
</evidence>
<reference evidence="1" key="1">
    <citation type="submission" date="2014-09" db="EMBL/GenBank/DDBJ databases">
        <authorList>
            <person name="Magalhaes I.L.F."/>
            <person name="Oliveira U."/>
            <person name="Santos F.R."/>
            <person name="Vidigal T.H.D.A."/>
            <person name="Brescovit A.D."/>
            <person name="Santos A.J."/>
        </authorList>
    </citation>
    <scope>NUCLEOTIDE SEQUENCE</scope>
    <source>
        <tissue evidence="1">Shoot tissue taken approximately 20 cm above the soil surface</tissue>
    </source>
</reference>
<dbReference type="EMBL" id="GBRH01158168">
    <property type="protein sequence ID" value="JAE39728.1"/>
    <property type="molecule type" value="Transcribed_RNA"/>
</dbReference>
<organism evidence="1">
    <name type="scientific">Arundo donax</name>
    <name type="common">Giant reed</name>
    <name type="synonym">Donax arundinaceus</name>
    <dbReference type="NCBI Taxonomy" id="35708"/>
    <lineage>
        <taxon>Eukaryota</taxon>
        <taxon>Viridiplantae</taxon>
        <taxon>Streptophyta</taxon>
        <taxon>Embryophyta</taxon>
        <taxon>Tracheophyta</taxon>
        <taxon>Spermatophyta</taxon>
        <taxon>Magnoliopsida</taxon>
        <taxon>Liliopsida</taxon>
        <taxon>Poales</taxon>
        <taxon>Poaceae</taxon>
        <taxon>PACMAD clade</taxon>
        <taxon>Arundinoideae</taxon>
        <taxon>Arundineae</taxon>
        <taxon>Arundo</taxon>
    </lineage>
</organism>
<accession>A0A0A9I3H7</accession>
<sequence>MHLLFFYTIQIHILPECNIYSDNNYLTRI</sequence>
<dbReference type="AlphaFoldDB" id="A0A0A9I3H7"/>
<name>A0A0A9I3H7_ARUDO</name>
<proteinExistence type="predicted"/>